<evidence type="ECO:0000256" key="1">
    <source>
        <dbReference type="SAM" id="MobiDB-lite"/>
    </source>
</evidence>
<keyword evidence="3" id="KW-1185">Reference proteome</keyword>
<feature type="compositionally biased region" description="Polar residues" evidence="1">
    <location>
        <begin position="29"/>
        <end position="42"/>
    </location>
</feature>
<evidence type="ECO:0000313" key="3">
    <source>
        <dbReference type="Proteomes" id="UP000799118"/>
    </source>
</evidence>
<evidence type="ECO:0000313" key="2">
    <source>
        <dbReference type="EMBL" id="KAE9386448.1"/>
    </source>
</evidence>
<feature type="compositionally biased region" description="Polar residues" evidence="1">
    <location>
        <begin position="57"/>
        <end position="77"/>
    </location>
</feature>
<feature type="compositionally biased region" description="Low complexity" evidence="1">
    <location>
        <begin position="98"/>
        <end position="111"/>
    </location>
</feature>
<accession>A0A6A4GLL6</accession>
<feature type="region of interest" description="Disordered" evidence="1">
    <location>
        <begin position="14"/>
        <end position="111"/>
    </location>
</feature>
<organism evidence="2 3">
    <name type="scientific">Gymnopus androsaceus JB14</name>
    <dbReference type="NCBI Taxonomy" id="1447944"/>
    <lineage>
        <taxon>Eukaryota</taxon>
        <taxon>Fungi</taxon>
        <taxon>Dikarya</taxon>
        <taxon>Basidiomycota</taxon>
        <taxon>Agaricomycotina</taxon>
        <taxon>Agaricomycetes</taxon>
        <taxon>Agaricomycetidae</taxon>
        <taxon>Agaricales</taxon>
        <taxon>Marasmiineae</taxon>
        <taxon>Omphalotaceae</taxon>
        <taxon>Gymnopus</taxon>
    </lineage>
</organism>
<protein>
    <submittedName>
        <fullName evidence="2">Uncharacterized protein</fullName>
    </submittedName>
</protein>
<sequence>MERPMFSQVVKHLEGLMSGSSSHRDRQADLSSFGSPPQQSASLARLYSDPPTDMYASKSSVPGQTEFFSKLNRSNTVRPRSQPQASSSQNKHHQATKISLQSSDIDILDSA</sequence>
<name>A0A6A4GLL6_9AGAR</name>
<feature type="compositionally biased region" description="Low complexity" evidence="1">
    <location>
        <begin position="78"/>
        <end position="89"/>
    </location>
</feature>
<reference evidence="2" key="1">
    <citation type="journal article" date="2019" name="Environ. Microbiol.">
        <title>Fungal ecological strategies reflected in gene transcription - a case study of two litter decomposers.</title>
        <authorList>
            <person name="Barbi F."/>
            <person name="Kohler A."/>
            <person name="Barry K."/>
            <person name="Baskaran P."/>
            <person name="Daum C."/>
            <person name="Fauchery L."/>
            <person name="Ihrmark K."/>
            <person name="Kuo A."/>
            <person name="LaButti K."/>
            <person name="Lipzen A."/>
            <person name="Morin E."/>
            <person name="Grigoriev I.V."/>
            <person name="Henrissat B."/>
            <person name="Lindahl B."/>
            <person name="Martin F."/>
        </authorList>
    </citation>
    <scope>NUCLEOTIDE SEQUENCE</scope>
    <source>
        <strain evidence="2">JB14</strain>
    </source>
</reference>
<gene>
    <name evidence="2" type="ORF">BT96DRAFT_524391</name>
</gene>
<dbReference type="Proteomes" id="UP000799118">
    <property type="component" value="Unassembled WGS sequence"/>
</dbReference>
<dbReference type="EMBL" id="ML769879">
    <property type="protein sequence ID" value="KAE9386448.1"/>
    <property type="molecule type" value="Genomic_DNA"/>
</dbReference>
<proteinExistence type="predicted"/>
<dbReference type="AlphaFoldDB" id="A0A6A4GLL6"/>